<evidence type="ECO:0000313" key="3">
    <source>
        <dbReference type="Proteomes" id="UP000800092"/>
    </source>
</evidence>
<organism evidence="2 3">
    <name type="scientific">Viridothelium virens</name>
    <name type="common">Speckled blister lichen</name>
    <name type="synonym">Trypethelium virens</name>
    <dbReference type="NCBI Taxonomy" id="1048519"/>
    <lineage>
        <taxon>Eukaryota</taxon>
        <taxon>Fungi</taxon>
        <taxon>Dikarya</taxon>
        <taxon>Ascomycota</taxon>
        <taxon>Pezizomycotina</taxon>
        <taxon>Dothideomycetes</taxon>
        <taxon>Dothideomycetes incertae sedis</taxon>
        <taxon>Trypetheliales</taxon>
        <taxon>Trypetheliaceae</taxon>
        <taxon>Viridothelium</taxon>
    </lineage>
</organism>
<feature type="compositionally biased region" description="Polar residues" evidence="1">
    <location>
        <begin position="97"/>
        <end position="119"/>
    </location>
</feature>
<feature type="compositionally biased region" description="Basic and acidic residues" evidence="1">
    <location>
        <begin position="78"/>
        <end position="94"/>
    </location>
</feature>
<evidence type="ECO:0000313" key="2">
    <source>
        <dbReference type="EMBL" id="KAF2235777.1"/>
    </source>
</evidence>
<sequence length="176" mass="19461">MAPPMSTRANEYDDKWLLLTIADKGRQLEISRIRAAAAAKAIPPAIREEKRQDYLAFRNSLQASKIKRPGAKLPDSSTLRDRILEPQKASDRIRKLSGSTKASSVQQAKGSSARTISVGNTDDNKDVNLLASGCPAPSRILTTLPIKCKISRCFRCEKHSRRPVYASYLRGLSPQL</sequence>
<name>A0A6A6HCK8_VIRVR</name>
<proteinExistence type="predicted"/>
<dbReference type="AlphaFoldDB" id="A0A6A6HCK8"/>
<keyword evidence="3" id="KW-1185">Reference proteome</keyword>
<dbReference type="Proteomes" id="UP000800092">
    <property type="component" value="Unassembled WGS sequence"/>
</dbReference>
<accession>A0A6A6HCK8</accession>
<gene>
    <name evidence="2" type="ORF">EV356DRAFT_499422</name>
</gene>
<dbReference type="EMBL" id="ML991789">
    <property type="protein sequence ID" value="KAF2235777.1"/>
    <property type="molecule type" value="Genomic_DNA"/>
</dbReference>
<evidence type="ECO:0000256" key="1">
    <source>
        <dbReference type="SAM" id="MobiDB-lite"/>
    </source>
</evidence>
<feature type="region of interest" description="Disordered" evidence="1">
    <location>
        <begin position="66"/>
        <end position="119"/>
    </location>
</feature>
<protein>
    <submittedName>
        <fullName evidence="2">Uncharacterized protein</fullName>
    </submittedName>
</protein>
<reference evidence="2" key="1">
    <citation type="journal article" date="2020" name="Stud. Mycol.">
        <title>101 Dothideomycetes genomes: a test case for predicting lifestyles and emergence of pathogens.</title>
        <authorList>
            <person name="Haridas S."/>
            <person name="Albert R."/>
            <person name="Binder M."/>
            <person name="Bloem J."/>
            <person name="Labutti K."/>
            <person name="Salamov A."/>
            <person name="Andreopoulos B."/>
            <person name="Baker S."/>
            <person name="Barry K."/>
            <person name="Bills G."/>
            <person name="Bluhm B."/>
            <person name="Cannon C."/>
            <person name="Castanera R."/>
            <person name="Culley D."/>
            <person name="Daum C."/>
            <person name="Ezra D."/>
            <person name="Gonzalez J."/>
            <person name="Henrissat B."/>
            <person name="Kuo A."/>
            <person name="Liang C."/>
            <person name="Lipzen A."/>
            <person name="Lutzoni F."/>
            <person name="Magnuson J."/>
            <person name="Mondo S."/>
            <person name="Nolan M."/>
            <person name="Ohm R."/>
            <person name="Pangilinan J."/>
            <person name="Park H.-J."/>
            <person name="Ramirez L."/>
            <person name="Alfaro M."/>
            <person name="Sun H."/>
            <person name="Tritt A."/>
            <person name="Yoshinaga Y."/>
            <person name="Zwiers L.-H."/>
            <person name="Turgeon B."/>
            <person name="Goodwin S."/>
            <person name="Spatafora J."/>
            <person name="Crous P."/>
            <person name="Grigoriev I."/>
        </authorList>
    </citation>
    <scope>NUCLEOTIDE SEQUENCE</scope>
    <source>
        <strain evidence="2">Tuck. ex Michener</strain>
    </source>
</reference>